<protein>
    <submittedName>
        <fullName evidence="2">Uncharacterized protein</fullName>
    </submittedName>
</protein>
<sequence>MAVPPGIVCTHHKRPAGYRRAVKSNTGSPNIRTNTAPPSYESVANQGTPRTSATSRISESSPLLSQQATKASDGGFLRHIFIAINVIVCLVLLDKVLPASPPKHRYPAPSSFVNLTASMVCYDEGRREYTAQLGGVPPEWHWREACELTPIDLGAGAAVAKGRINYCENLRPYGEEPLVIGHWIVDDESCRPHWPLSLTPGNCVEVGTRQFSARMIPPPGVNPYRVCQNPPRAFTPQGEERIPDVCDIQEDGSIVGLWFVRSYGRDCTPHWSGITDKHCAAFDRHEFEATLQDIPDGLSALDLCASYPDRAHGLTERCEQRGGDAVGIWYERDARCRPLLFDVHDQGCQQSNIRRIQAKVRDIDEAHDDWHRQSTIADRAAGSTTPLSWHGRQYVPINCEKPHIKPIWFYYALYDVEDKQCQPSLVATGNLAQSPDDDQDVSLPDFQDDDT</sequence>
<evidence type="ECO:0000313" key="3">
    <source>
        <dbReference type="Proteomes" id="UP000054144"/>
    </source>
</evidence>
<accession>A0A0D7A313</accession>
<proteinExistence type="predicted"/>
<feature type="region of interest" description="Disordered" evidence="1">
    <location>
        <begin position="20"/>
        <end position="63"/>
    </location>
</feature>
<dbReference type="EMBL" id="KN882061">
    <property type="protein sequence ID" value="KIY45208.1"/>
    <property type="molecule type" value="Genomic_DNA"/>
</dbReference>
<evidence type="ECO:0000313" key="2">
    <source>
        <dbReference type="EMBL" id="KIY45208.1"/>
    </source>
</evidence>
<reference evidence="2 3" key="1">
    <citation type="journal article" date="2015" name="Fungal Genet. Biol.">
        <title>Evolution of novel wood decay mechanisms in Agaricales revealed by the genome sequences of Fistulina hepatica and Cylindrobasidium torrendii.</title>
        <authorList>
            <person name="Floudas D."/>
            <person name="Held B.W."/>
            <person name="Riley R."/>
            <person name="Nagy L.G."/>
            <person name="Koehler G."/>
            <person name="Ransdell A.S."/>
            <person name="Younus H."/>
            <person name="Chow J."/>
            <person name="Chiniquy J."/>
            <person name="Lipzen A."/>
            <person name="Tritt A."/>
            <person name="Sun H."/>
            <person name="Haridas S."/>
            <person name="LaButti K."/>
            <person name="Ohm R.A."/>
            <person name="Kues U."/>
            <person name="Blanchette R.A."/>
            <person name="Grigoriev I.V."/>
            <person name="Minto R.E."/>
            <person name="Hibbett D.S."/>
        </authorList>
    </citation>
    <scope>NUCLEOTIDE SEQUENCE [LARGE SCALE GENOMIC DNA]</scope>
    <source>
        <strain evidence="2 3">ATCC 64428</strain>
    </source>
</reference>
<dbReference type="Proteomes" id="UP000054144">
    <property type="component" value="Unassembled WGS sequence"/>
</dbReference>
<feature type="compositionally biased region" description="Acidic residues" evidence="1">
    <location>
        <begin position="435"/>
        <end position="451"/>
    </location>
</feature>
<feature type="compositionally biased region" description="Polar residues" evidence="1">
    <location>
        <begin position="23"/>
        <end position="63"/>
    </location>
</feature>
<dbReference type="OrthoDB" id="3153758at2759"/>
<gene>
    <name evidence="2" type="ORF">FISHEDRAFT_61375</name>
</gene>
<evidence type="ECO:0000256" key="1">
    <source>
        <dbReference type="SAM" id="MobiDB-lite"/>
    </source>
</evidence>
<feature type="region of interest" description="Disordered" evidence="1">
    <location>
        <begin position="428"/>
        <end position="451"/>
    </location>
</feature>
<organism evidence="2 3">
    <name type="scientific">Fistulina hepatica ATCC 64428</name>
    <dbReference type="NCBI Taxonomy" id="1128425"/>
    <lineage>
        <taxon>Eukaryota</taxon>
        <taxon>Fungi</taxon>
        <taxon>Dikarya</taxon>
        <taxon>Basidiomycota</taxon>
        <taxon>Agaricomycotina</taxon>
        <taxon>Agaricomycetes</taxon>
        <taxon>Agaricomycetidae</taxon>
        <taxon>Agaricales</taxon>
        <taxon>Fistulinaceae</taxon>
        <taxon>Fistulina</taxon>
    </lineage>
</organism>
<name>A0A0D7A313_9AGAR</name>
<dbReference type="AlphaFoldDB" id="A0A0D7A313"/>
<keyword evidence="3" id="KW-1185">Reference proteome</keyword>